<proteinExistence type="predicted"/>
<dbReference type="EMBL" id="ML996081">
    <property type="protein sequence ID" value="KAF2158151.1"/>
    <property type="molecule type" value="Genomic_DNA"/>
</dbReference>
<keyword evidence="3" id="KW-1185">Reference proteome</keyword>
<dbReference type="AlphaFoldDB" id="A0A9P4JAZ1"/>
<evidence type="ECO:0000313" key="3">
    <source>
        <dbReference type="Proteomes" id="UP000799439"/>
    </source>
</evidence>
<gene>
    <name evidence="2" type="ORF">K461DRAFT_31062</name>
</gene>
<protein>
    <submittedName>
        <fullName evidence="2">Uncharacterized protein</fullName>
    </submittedName>
</protein>
<sequence length="135" mass="14104">MSADESAAVAAGFESGKFDAAKVAALLDLPKTTVEGRYYHTWKPKIKKLVGAAKAAGRLNPDGSVNEAALQPAKTTARSKKSSTAGPLHRVKTGRVIKKAASKGKATAGSEVEEEEPGIKDETDTNMGSDLFGME</sequence>
<dbReference type="OrthoDB" id="10542076at2759"/>
<comment type="caution">
    <text evidence="2">The sequence shown here is derived from an EMBL/GenBank/DDBJ whole genome shotgun (WGS) entry which is preliminary data.</text>
</comment>
<evidence type="ECO:0000256" key="1">
    <source>
        <dbReference type="SAM" id="MobiDB-lite"/>
    </source>
</evidence>
<name>A0A9P4JAZ1_9PEZI</name>
<feature type="compositionally biased region" description="Basic residues" evidence="1">
    <location>
        <begin position="89"/>
        <end position="102"/>
    </location>
</feature>
<evidence type="ECO:0000313" key="2">
    <source>
        <dbReference type="EMBL" id="KAF2158151.1"/>
    </source>
</evidence>
<accession>A0A9P4JAZ1</accession>
<feature type="region of interest" description="Disordered" evidence="1">
    <location>
        <begin position="57"/>
        <end position="135"/>
    </location>
</feature>
<dbReference type="Proteomes" id="UP000799439">
    <property type="component" value="Unassembled WGS sequence"/>
</dbReference>
<reference evidence="2" key="1">
    <citation type="journal article" date="2020" name="Stud. Mycol.">
        <title>101 Dothideomycetes genomes: a test case for predicting lifestyles and emergence of pathogens.</title>
        <authorList>
            <person name="Haridas S."/>
            <person name="Albert R."/>
            <person name="Binder M."/>
            <person name="Bloem J."/>
            <person name="Labutti K."/>
            <person name="Salamov A."/>
            <person name="Andreopoulos B."/>
            <person name="Baker S."/>
            <person name="Barry K."/>
            <person name="Bills G."/>
            <person name="Bluhm B."/>
            <person name="Cannon C."/>
            <person name="Castanera R."/>
            <person name="Culley D."/>
            <person name="Daum C."/>
            <person name="Ezra D."/>
            <person name="Gonzalez J."/>
            <person name="Henrissat B."/>
            <person name="Kuo A."/>
            <person name="Liang C."/>
            <person name="Lipzen A."/>
            <person name="Lutzoni F."/>
            <person name="Magnuson J."/>
            <person name="Mondo S."/>
            <person name="Nolan M."/>
            <person name="Ohm R."/>
            <person name="Pangilinan J."/>
            <person name="Park H.-J."/>
            <person name="Ramirez L."/>
            <person name="Alfaro M."/>
            <person name="Sun H."/>
            <person name="Tritt A."/>
            <person name="Yoshinaga Y."/>
            <person name="Zwiers L.-H."/>
            <person name="Turgeon B."/>
            <person name="Goodwin S."/>
            <person name="Spatafora J."/>
            <person name="Crous P."/>
            <person name="Grigoriev I."/>
        </authorList>
    </citation>
    <scope>NUCLEOTIDE SEQUENCE</scope>
    <source>
        <strain evidence="2">CBS 260.36</strain>
    </source>
</reference>
<organism evidence="2 3">
    <name type="scientific">Myriangium duriaei CBS 260.36</name>
    <dbReference type="NCBI Taxonomy" id="1168546"/>
    <lineage>
        <taxon>Eukaryota</taxon>
        <taxon>Fungi</taxon>
        <taxon>Dikarya</taxon>
        <taxon>Ascomycota</taxon>
        <taxon>Pezizomycotina</taxon>
        <taxon>Dothideomycetes</taxon>
        <taxon>Dothideomycetidae</taxon>
        <taxon>Myriangiales</taxon>
        <taxon>Myriangiaceae</taxon>
        <taxon>Myriangium</taxon>
    </lineage>
</organism>